<sequence>MAYGYRLLREQPIASSSFVDVTPHCLLLLCLVGDRSVWQHATAPLLHAILRAAAATSELLRVTLVRSSSLMPRCWYVPPCWSRCHCRATAVAAAAAAARLRLRHPPPRPLVWPDSRLSRATVRDPCIARDPPSASDWSAAPPPLTCRRIIRRTSAVFTESAPHVLV</sequence>
<gene>
    <name evidence="1" type="ORF">Syun_012785</name>
</gene>
<organism evidence="1 2">
    <name type="scientific">Stephania yunnanensis</name>
    <dbReference type="NCBI Taxonomy" id="152371"/>
    <lineage>
        <taxon>Eukaryota</taxon>
        <taxon>Viridiplantae</taxon>
        <taxon>Streptophyta</taxon>
        <taxon>Embryophyta</taxon>
        <taxon>Tracheophyta</taxon>
        <taxon>Spermatophyta</taxon>
        <taxon>Magnoliopsida</taxon>
        <taxon>Ranunculales</taxon>
        <taxon>Menispermaceae</taxon>
        <taxon>Menispermoideae</taxon>
        <taxon>Cissampelideae</taxon>
        <taxon>Stephania</taxon>
    </lineage>
</organism>
<comment type="caution">
    <text evidence="1">The sequence shown here is derived from an EMBL/GenBank/DDBJ whole genome shotgun (WGS) entry which is preliminary data.</text>
</comment>
<dbReference type="EMBL" id="JBBNAF010000005">
    <property type="protein sequence ID" value="KAK9143385.1"/>
    <property type="molecule type" value="Genomic_DNA"/>
</dbReference>
<dbReference type="Proteomes" id="UP001420932">
    <property type="component" value="Unassembled WGS sequence"/>
</dbReference>
<proteinExistence type="predicted"/>
<accession>A0AAP0K2A2</accession>
<keyword evidence="2" id="KW-1185">Reference proteome</keyword>
<name>A0AAP0K2A2_9MAGN</name>
<dbReference type="AlphaFoldDB" id="A0AAP0K2A2"/>
<evidence type="ECO:0000313" key="1">
    <source>
        <dbReference type="EMBL" id="KAK9143385.1"/>
    </source>
</evidence>
<evidence type="ECO:0000313" key="2">
    <source>
        <dbReference type="Proteomes" id="UP001420932"/>
    </source>
</evidence>
<protein>
    <submittedName>
        <fullName evidence="1">Uncharacterized protein</fullName>
    </submittedName>
</protein>
<reference evidence="1 2" key="1">
    <citation type="submission" date="2024-01" db="EMBL/GenBank/DDBJ databases">
        <title>Genome assemblies of Stephania.</title>
        <authorList>
            <person name="Yang L."/>
        </authorList>
    </citation>
    <scope>NUCLEOTIDE SEQUENCE [LARGE SCALE GENOMIC DNA]</scope>
    <source>
        <strain evidence="1">YNDBR</strain>
        <tissue evidence="1">Leaf</tissue>
    </source>
</reference>